<dbReference type="EMBL" id="QZWG01000008">
    <property type="protein sequence ID" value="RZB99234.1"/>
    <property type="molecule type" value="Genomic_DNA"/>
</dbReference>
<dbReference type="GO" id="GO:0000981">
    <property type="term" value="F:DNA-binding transcription factor activity, RNA polymerase II-specific"/>
    <property type="evidence" value="ECO:0007669"/>
    <property type="project" value="TreeGrafter"/>
</dbReference>
<dbReference type="Pfam" id="PF00319">
    <property type="entry name" value="SRF-TF"/>
    <property type="match status" value="1"/>
</dbReference>
<proteinExistence type="predicted"/>
<comment type="caution">
    <text evidence="8">The sequence shown here is derived from an EMBL/GenBank/DDBJ whole genome shotgun (WGS) entry which is preliminary data.</text>
</comment>
<dbReference type="GO" id="GO:0046983">
    <property type="term" value="F:protein dimerization activity"/>
    <property type="evidence" value="ECO:0007669"/>
    <property type="project" value="InterPro"/>
</dbReference>
<keyword evidence="4" id="KW-0804">Transcription</keyword>
<feature type="domain" description="MADS-box" evidence="7">
    <location>
        <begin position="1"/>
        <end position="61"/>
    </location>
</feature>
<keyword evidence="9" id="KW-1185">Reference proteome</keyword>
<organism evidence="8 9">
    <name type="scientific">Glycine soja</name>
    <name type="common">Wild soybean</name>
    <dbReference type="NCBI Taxonomy" id="3848"/>
    <lineage>
        <taxon>Eukaryota</taxon>
        <taxon>Viridiplantae</taxon>
        <taxon>Streptophyta</taxon>
        <taxon>Embryophyta</taxon>
        <taxon>Tracheophyta</taxon>
        <taxon>Spermatophyta</taxon>
        <taxon>Magnoliopsida</taxon>
        <taxon>eudicotyledons</taxon>
        <taxon>Gunneridae</taxon>
        <taxon>Pentapetalae</taxon>
        <taxon>rosids</taxon>
        <taxon>fabids</taxon>
        <taxon>Fabales</taxon>
        <taxon>Fabaceae</taxon>
        <taxon>Papilionoideae</taxon>
        <taxon>50 kb inversion clade</taxon>
        <taxon>NPAAA clade</taxon>
        <taxon>indigoferoid/millettioid clade</taxon>
        <taxon>Phaseoleae</taxon>
        <taxon>Glycine</taxon>
        <taxon>Glycine subgen. Soja</taxon>
    </lineage>
</organism>
<keyword evidence="3" id="KW-0238">DNA-binding</keyword>
<dbReference type="FunFam" id="3.40.1810.10:FF:000006">
    <property type="entry name" value="Agamous-like MADS-box protein AGL62"/>
    <property type="match status" value="1"/>
</dbReference>
<sequence>MGRRKIEIAEVKDPNTRQVTFSKRRSGLFKKANELSILCGVEIAMVVFSIGNKPYSFGHPSVDVVATKFLQQATTNSNDDAQGKNNNNPNSNEVVDGDNMERLNQQLSNLQAQILEEEKKGARHDERLKQHEVTQVSQYAELQGSCLELQRKVKDNVDAIEGDEAWLNEMFESIVQWTPKTHSNSRLVWIQIRGPPLDVWNQHCFVELAMTLGEVMMVDEKTEVLSKVLSHNVRGLGRRLKQRAIRDCIVKEGINFACLQETKIEKMTRHVCSNIWGDDDFERRQSHTSNSAGGLLCIWNKELSLAHQWAKRASTAKHNFNALSAKENLAKHQHQGRALSARSVCKVQQLSSARLNA</sequence>
<comment type="subcellular location">
    <subcellularLocation>
        <location evidence="1">Nucleus</location>
    </subcellularLocation>
</comment>
<dbReference type="PANTHER" id="PTHR11945:SF229">
    <property type="entry name" value="AGAMOUS-LIKE 55-RELATED"/>
    <property type="match status" value="1"/>
</dbReference>
<evidence type="ECO:0000256" key="1">
    <source>
        <dbReference type="ARBA" id="ARBA00004123"/>
    </source>
</evidence>
<reference evidence="8 9" key="1">
    <citation type="submission" date="2018-09" db="EMBL/GenBank/DDBJ databases">
        <title>A high-quality reference genome of wild soybean provides a powerful tool to mine soybean genomes.</title>
        <authorList>
            <person name="Xie M."/>
            <person name="Chung C.Y.L."/>
            <person name="Li M.-W."/>
            <person name="Wong F.-L."/>
            <person name="Chan T.-F."/>
            <person name="Lam H.-M."/>
        </authorList>
    </citation>
    <scope>NUCLEOTIDE SEQUENCE [LARGE SCALE GENOMIC DNA]</scope>
    <source>
        <strain evidence="9">cv. W05</strain>
        <tissue evidence="8">Hypocotyl of etiolated seedlings</tissue>
    </source>
</reference>
<evidence type="ECO:0000259" key="7">
    <source>
        <dbReference type="PROSITE" id="PS50066"/>
    </source>
</evidence>
<evidence type="ECO:0000256" key="4">
    <source>
        <dbReference type="ARBA" id="ARBA00023163"/>
    </source>
</evidence>
<keyword evidence="2" id="KW-0805">Transcription regulation</keyword>
<evidence type="ECO:0000313" key="9">
    <source>
        <dbReference type="Proteomes" id="UP000289340"/>
    </source>
</evidence>
<dbReference type="Gene3D" id="3.60.10.10">
    <property type="entry name" value="Endonuclease/exonuclease/phosphatase"/>
    <property type="match status" value="1"/>
</dbReference>
<dbReference type="InterPro" id="IPR036691">
    <property type="entry name" value="Endo/exonu/phosph_ase_sf"/>
</dbReference>
<protein>
    <submittedName>
        <fullName evidence="8">Agamous-like MADS-box protein AGL29</fullName>
    </submittedName>
</protein>
<dbReference type="AlphaFoldDB" id="A0A445JLE9"/>
<evidence type="ECO:0000256" key="2">
    <source>
        <dbReference type="ARBA" id="ARBA00023015"/>
    </source>
</evidence>
<gene>
    <name evidence="8" type="ORF">D0Y65_021920</name>
</gene>
<dbReference type="SUPFAM" id="SSF55455">
    <property type="entry name" value="SRF-like"/>
    <property type="match status" value="1"/>
</dbReference>
<dbReference type="GO" id="GO:0005634">
    <property type="term" value="C:nucleus"/>
    <property type="evidence" value="ECO:0007669"/>
    <property type="project" value="UniProtKB-SubCell"/>
</dbReference>
<name>A0A445JLE9_GLYSO</name>
<dbReference type="SMART" id="SM00432">
    <property type="entry name" value="MADS"/>
    <property type="match status" value="1"/>
</dbReference>
<dbReference type="GO" id="GO:0000978">
    <property type="term" value="F:RNA polymerase II cis-regulatory region sequence-specific DNA binding"/>
    <property type="evidence" value="ECO:0007669"/>
    <property type="project" value="TreeGrafter"/>
</dbReference>
<dbReference type="InterPro" id="IPR036879">
    <property type="entry name" value="TF_MADSbox_sf"/>
</dbReference>
<evidence type="ECO:0000256" key="6">
    <source>
        <dbReference type="SAM" id="MobiDB-lite"/>
    </source>
</evidence>
<keyword evidence="5" id="KW-0539">Nucleus</keyword>
<evidence type="ECO:0000256" key="5">
    <source>
        <dbReference type="ARBA" id="ARBA00023242"/>
    </source>
</evidence>
<dbReference type="Proteomes" id="UP000289340">
    <property type="component" value="Chromosome 8"/>
</dbReference>
<evidence type="ECO:0000256" key="3">
    <source>
        <dbReference type="ARBA" id="ARBA00023125"/>
    </source>
</evidence>
<dbReference type="PANTHER" id="PTHR11945">
    <property type="entry name" value="MADS BOX PROTEIN"/>
    <property type="match status" value="1"/>
</dbReference>
<evidence type="ECO:0000313" key="8">
    <source>
        <dbReference type="EMBL" id="RZB99234.1"/>
    </source>
</evidence>
<dbReference type="PROSITE" id="PS50066">
    <property type="entry name" value="MADS_BOX_2"/>
    <property type="match status" value="1"/>
</dbReference>
<feature type="region of interest" description="Disordered" evidence="6">
    <location>
        <begin position="76"/>
        <end position="96"/>
    </location>
</feature>
<dbReference type="PRINTS" id="PR00404">
    <property type="entry name" value="MADSDOMAIN"/>
</dbReference>
<dbReference type="Gene3D" id="3.40.1810.10">
    <property type="entry name" value="Transcription factor, MADS-box"/>
    <property type="match status" value="1"/>
</dbReference>
<accession>A0A445JLE9</accession>
<dbReference type="InterPro" id="IPR002100">
    <property type="entry name" value="TF_MADSbox"/>
</dbReference>
<dbReference type="SUPFAM" id="SSF56219">
    <property type="entry name" value="DNase I-like"/>
    <property type="match status" value="1"/>
</dbReference>